<dbReference type="RefSeq" id="WP_345734868.1">
    <property type="nucleotide sequence ID" value="NZ_BAABIA010000001.1"/>
</dbReference>
<evidence type="ECO:0000259" key="1">
    <source>
        <dbReference type="Pfam" id="PF13649"/>
    </source>
</evidence>
<keyword evidence="2" id="KW-0489">Methyltransferase</keyword>
<dbReference type="CDD" id="cd02440">
    <property type="entry name" value="AdoMet_MTases"/>
    <property type="match status" value="1"/>
</dbReference>
<evidence type="ECO:0000313" key="3">
    <source>
        <dbReference type="Proteomes" id="UP001499852"/>
    </source>
</evidence>
<evidence type="ECO:0000313" key="2">
    <source>
        <dbReference type="EMBL" id="GAA5134287.1"/>
    </source>
</evidence>
<feature type="domain" description="Methyltransferase" evidence="1">
    <location>
        <begin position="50"/>
        <end position="141"/>
    </location>
</feature>
<gene>
    <name evidence="2" type="ORF">GCM10023213_05730</name>
</gene>
<dbReference type="PANTHER" id="PTHR47473">
    <property type="entry name" value="BTA1P"/>
    <property type="match status" value="1"/>
</dbReference>
<dbReference type="SUPFAM" id="SSF53335">
    <property type="entry name" value="S-adenosyl-L-methionine-dependent methyltransferases"/>
    <property type="match status" value="1"/>
</dbReference>
<dbReference type="InterPro" id="IPR029063">
    <property type="entry name" value="SAM-dependent_MTases_sf"/>
</dbReference>
<dbReference type="Gene3D" id="3.40.50.150">
    <property type="entry name" value="Vaccinia Virus protein VP39"/>
    <property type="match status" value="1"/>
</dbReference>
<name>A0ABP9NUK6_9BACT</name>
<proteinExistence type="predicted"/>
<dbReference type="PANTHER" id="PTHR47473:SF1">
    <property type="entry name" value="METHYLTRANSFERASE DOMAIN-CONTAINING PROTEIN"/>
    <property type="match status" value="1"/>
</dbReference>
<keyword evidence="2" id="KW-0808">Transferase</keyword>
<keyword evidence="3" id="KW-1185">Reference proteome</keyword>
<dbReference type="GO" id="GO:0032259">
    <property type="term" value="P:methylation"/>
    <property type="evidence" value="ECO:0007669"/>
    <property type="project" value="UniProtKB-KW"/>
</dbReference>
<dbReference type="InterPro" id="IPR041698">
    <property type="entry name" value="Methyltransf_25"/>
</dbReference>
<accession>A0ABP9NUK6</accession>
<dbReference type="GO" id="GO:0008168">
    <property type="term" value="F:methyltransferase activity"/>
    <property type="evidence" value="ECO:0007669"/>
    <property type="project" value="UniProtKB-KW"/>
</dbReference>
<dbReference type="Proteomes" id="UP001499852">
    <property type="component" value="Unassembled WGS sequence"/>
</dbReference>
<organism evidence="2 3">
    <name type="scientific">Prosthecobacter algae</name>
    <dbReference type="NCBI Taxonomy" id="1144682"/>
    <lineage>
        <taxon>Bacteria</taxon>
        <taxon>Pseudomonadati</taxon>
        <taxon>Verrucomicrobiota</taxon>
        <taxon>Verrucomicrobiia</taxon>
        <taxon>Verrucomicrobiales</taxon>
        <taxon>Verrucomicrobiaceae</taxon>
        <taxon>Prosthecobacter</taxon>
    </lineage>
</organism>
<sequence>MSNSAPNQKSLTSYYRWHAQIYDLTRWAFLFGRRKLIHRAAAHVVMPERILEIGCGTGKNLVELARAFPKAQIIGLDLSKDMLERARPKLKEFGARVGLLHQAYDAPVAVGSKFDLIVFSYSLSMMNPGFDEVLRICRDDLSERGSVAVVDFHESRWGWFRRWMGVNHVRMEGQVLECLNQHFQPLTRQIHTGYGDLWRYLLYIGSPVKST</sequence>
<protein>
    <submittedName>
        <fullName evidence="2">Class I SAM-dependent methyltransferase</fullName>
    </submittedName>
</protein>
<reference evidence="3" key="1">
    <citation type="journal article" date="2019" name="Int. J. Syst. Evol. Microbiol.">
        <title>The Global Catalogue of Microorganisms (GCM) 10K type strain sequencing project: providing services to taxonomists for standard genome sequencing and annotation.</title>
        <authorList>
            <consortium name="The Broad Institute Genomics Platform"/>
            <consortium name="The Broad Institute Genome Sequencing Center for Infectious Disease"/>
            <person name="Wu L."/>
            <person name="Ma J."/>
        </authorList>
    </citation>
    <scope>NUCLEOTIDE SEQUENCE [LARGE SCALE GENOMIC DNA]</scope>
    <source>
        <strain evidence="3">JCM 18053</strain>
    </source>
</reference>
<comment type="caution">
    <text evidence="2">The sequence shown here is derived from an EMBL/GenBank/DDBJ whole genome shotgun (WGS) entry which is preliminary data.</text>
</comment>
<dbReference type="EMBL" id="BAABIA010000001">
    <property type="protein sequence ID" value="GAA5134287.1"/>
    <property type="molecule type" value="Genomic_DNA"/>
</dbReference>
<dbReference type="Pfam" id="PF13649">
    <property type="entry name" value="Methyltransf_25"/>
    <property type="match status" value="1"/>
</dbReference>